<evidence type="ECO:0000313" key="2">
    <source>
        <dbReference type="RefSeq" id="XP_017882451.1"/>
    </source>
</evidence>
<reference evidence="2 3" key="1">
    <citation type="submission" date="2025-04" db="UniProtKB">
        <authorList>
            <consortium name="RefSeq"/>
        </authorList>
    </citation>
    <scope>IDENTIFICATION</scope>
    <source>
        <tissue evidence="2 3">Whole body</tissue>
    </source>
</reference>
<protein>
    <submittedName>
        <fullName evidence="2 3">Uncharacterized protein</fullName>
    </submittedName>
</protein>
<proteinExistence type="predicted"/>
<dbReference type="KEGG" id="ccal:108626347"/>
<dbReference type="RefSeq" id="XP_017882453.1">
    <property type="nucleotide sequence ID" value="XM_018026964.2"/>
</dbReference>
<dbReference type="RefSeq" id="XP_026670567.1">
    <property type="nucleotide sequence ID" value="XM_026814766.1"/>
</dbReference>
<evidence type="ECO:0000313" key="6">
    <source>
        <dbReference type="RefSeq" id="XP_026670567.1"/>
    </source>
</evidence>
<accession>A0AAJ7J2D2</accession>
<dbReference type="AlphaFoldDB" id="A0AAJ7J2D2"/>
<dbReference type="RefSeq" id="XP_026670566.1">
    <property type="nucleotide sequence ID" value="XM_026814765.1"/>
</dbReference>
<dbReference type="RefSeq" id="XP_017882451.1">
    <property type="nucleotide sequence ID" value="XM_018026962.2"/>
</dbReference>
<sequence>MTEHYESPEVKPLLTKEDIRERYQDTSLVIFKEQQNKKEIVNYLTFGTSRRTMEYSSYGNQPVIVRRPAGSLTIRNDGIARFSEMLTSMHRKPRDSCTIS</sequence>
<keyword evidence="1" id="KW-1185">Reference proteome</keyword>
<dbReference type="GeneID" id="108626347"/>
<evidence type="ECO:0000313" key="1">
    <source>
        <dbReference type="Proteomes" id="UP000694925"/>
    </source>
</evidence>
<dbReference type="Proteomes" id="UP000694925">
    <property type="component" value="Unplaced"/>
</dbReference>
<organism evidence="1 4">
    <name type="scientific">Ceratina calcarata</name>
    <dbReference type="NCBI Taxonomy" id="156304"/>
    <lineage>
        <taxon>Eukaryota</taxon>
        <taxon>Metazoa</taxon>
        <taxon>Ecdysozoa</taxon>
        <taxon>Arthropoda</taxon>
        <taxon>Hexapoda</taxon>
        <taxon>Insecta</taxon>
        <taxon>Pterygota</taxon>
        <taxon>Neoptera</taxon>
        <taxon>Endopterygota</taxon>
        <taxon>Hymenoptera</taxon>
        <taxon>Apocrita</taxon>
        <taxon>Aculeata</taxon>
        <taxon>Apoidea</taxon>
        <taxon>Anthophila</taxon>
        <taxon>Apidae</taxon>
        <taxon>Ceratina</taxon>
        <taxon>Zadontomerus</taxon>
    </lineage>
</organism>
<name>A0AAJ7J2D2_9HYME</name>
<evidence type="ECO:0000313" key="5">
    <source>
        <dbReference type="RefSeq" id="XP_026670566.1"/>
    </source>
</evidence>
<evidence type="ECO:0000313" key="4">
    <source>
        <dbReference type="RefSeq" id="XP_017882453.1"/>
    </source>
</evidence>
<gene>
    <name evidence="2 3 4 5 6" type="primary">LOC108626347</name>
</gene>
<dbReference type="RefSeq" id="XP_017882452.1">
    <property type="nucleotide sequence ID" value="XM_018026963.2"/>
</dbReference>
<evidence type="ECO:0000313" key="3">
    <source>
        <dbReference type="RefSeq" id="XP_017882452.1"/>
    </source>
</evidence>